<keyword evidence="3" id="KW-1185">Reference proteome</keyword>
<dbReference type="SUPFAM" id="SSF89550">
    <property type="entry name" value="PHP domain-like"/>
    <property type="match status" value="1"/>
</dbReference>
<dbReference type="EMBL" id="OZ026884">
    <property type="protein sequence ID" value="CAL1240766.1"/>
    <property type="molecule type" value="Genomic_DNA"/>
</dbReference>
<organism evidence="2 3">
    <name type="scientific">Candidatus Methylocalor cossyra</name>
    <dbReference type="NCBI Taxonomy" id="3108543"/>
    <lineage>
        <taxon>Bacteria</taxon>
        <taxon>Pseudomonadati</taxon>
        <taxon>Pseudomonadota</taxon>
        <taxon>Gammaproteobacteria</taxon>
        <taxon>Methylococcales</taxon>
        <taxon>Methylococcaceae</taxon>
        <taxon>Candidatus Methylocalor</taxon>
    </lineage>
</organism>
<name>A0ABP1C923_9GAMM</name>
<evidence type="ECO:0000259" key="1">
    <source>
        <dbReference type="SMART" id="SM00481"/>
    </source>
</evidence>
<sequence length="286" mass="30160">MYDLHTHSTASDGAYAPTDLVTRAAAAGITTLALSDHDSTAGLAEAQGAARAAGIRLIPAVEISATWRGHTVHIVGLHIAPDSGPLKQGLAHLRAVRQERAREMGRRLERKLIPGLFEAVSASAGDGMITRTHFARQLAALGLAGDARDAFERYLARGKPGYVPTEWAEPAEAIGWIRTAGGTAVLAHPQRYRLSGGQLRRLVGEFQEMGGAALEVVSGNGALGDTQASAECARRFGLLASCGSDFHGPDGGWPKLGRLPPLPADLTPVWSLWSPHPLPRQRASGS</sequence>
<dbReference type="Gene3D" id="1.10.150.650">
    <property type="match status" value="1"/>
</dbReference>
<feature type="domain" description="Polymerase/histidinol phosphatase N-terminal" evidence="1">
    <location>
        <begin position="2"/>
        <end position="67"/>
    </location>
</feature>
<dbReference type="GO" id="GO:0097657">
    <property type="term" value="F:3',5'-nucleotide bisphosphate phosphatase activity"/>
    <property type="evidence" value="ECO:0007669"/>
    <property type="project" value="UniProtKB-EC"/>
</dbReference>
<protein>
    <submittedName>
        <fullName evidence="2">3',5'-nucleoside bisphosphate phosphatase</fullName>
        <ecNumber evidence="2">3.1.3.97</ecNumber>
    </submittedName>
</protein>
<dbReference type="InterPro" id="IPR004013">
    <property type="entry name" value="PHP_dom"/>
</dbReference>
<gene>
    <name evidence="2" type="ORF">MECH1_V1_1990</name>
</gene>
<dbReference type="InterPro" id="IPR052018">
    <property type="entry name" value="PHP_domain"/>
</dbReference>
<dbReference type="Proteomes" id="UP001497493">
    <property type="component" value="Chromosome"/>
</dbReference>
<evidence type="ECO:0000313" key="3">
    <source>
        <dbReference type="Proteomes" id="UP001497493"/>
    </source>
</evidence>
<dbReference type="Pfam" id="PF02811">
    <property type="entry name" value="PHP"/>
    <property type="match status" value="1"/>
</dbReference>
<keyword evidence="2" id="KW-0378">Hydrolase</keyword>
<dbReference type="RefSeq" id="WP_348757332.1">
    <property type="nucleotide sequence ID" value="NZ_OZ026884.1"/>
</dbReference>
<dbReference type="SMART" id="SM00481">
    <property type="entry name" value="POLIIIAc"/>
    <property type="match status" value="1"/>
</dbReference>
<dbReference type="EC" id="3.1.3.97" evidence="2"/>
<proteinExistence type="predicted"/>
<dbReference type="PANTHER" id="PTHR42924">
    <property type="entry name" value="EXONUCLEASE"/>
    <property type="match status" value="1"/>
</dbReference>
<reference evidence="2 3" key="1">
    <citation type="submission" date="2024-04" db="EMBL/GenBank/DDBJ databases">
        <authorList>
            <person name="Cremers G."/>
        </authorList>
    </citation>
    <scope>NUCLEOTIDE SEQUENCE [LARGE SCALE GENOMIC DNA]</scope>
    <source>
        <strain evidence="2">MeCH1-AG</strain>
    </source>
</reference>
<evidence type="ECO:0000313" key="2">
    <source>
        <dbReference type="EMBL" id="CAL1240766.1"/>
    </source>
</evidence>
<dbReference type="CDD" id="cd07438">
    <property type="entry name" value="PHP_HisPPase_AMP"/>
    <property type="match status" value="1"/>
</dbReference>
<dbReference type="InterPro" id="IPR016195">
    <property type="entry name" value="Pol/histidinol_Pase-like"/>
</dbReference>
<accession>A0ABP1C923</accession>
<dbReference type="InterPro" id="IPR003141">
    <property type="entry name" value="Pol/His_phosphatase_N"/>
</dbReference>
<dbReference type="PANTHER" id="PTHR42924:SF3">
    <property type="entry name" value="POLYMERASE_HISTIDINOL PHOSPHATASE N-TERMINAL DOMAIN-CONTAINING PROTEIN"/>
    <property type="match status" value="1"/>
</dbReference>
<dbReference type="Gene3D" id="3.20.20.140">
    <property type="entry name" value="Metal-dependent hydrolases"/>
    <property type="match status" value="1"/>
</dbReference>